<evidence type="ECO:0000313" key="8">
    <source>
        <dbReference type="Proteomes" id="UP000694892"/>
    </source>
</evidence>
<evidence type="ECO:0000256" key="2">
    <source>
        <dbReference type="ARBA" id="ARBA00012180"/>
    </source>
</evidence>
<evidence type="ECO:0000256" key="5">
    <source>
        <dbReference type="SAM" id="MobiDB-lite"/>
    </source>
</evidence>
<dbReference type="GO" id="GO:0015074">
    <property type="term" value="P:DNA integration"/>
    <property type="evidence" value="ECO:0007669"/>
    <property type="project" value="InterPro"/>
</dbReference>
<dbReference type="SUPFAM" id="SSF52266">
    <property type="entry name" value="SGNH hydrolase"/>
    <property type="match status" value="1"/>
</dbReference>
<dbReference type="Pfam" id="PF00078">
    <property type="entry name" value="RVT_1"/>
    <property type="match status" value="1"/>
</dbReference>
<dbReference type="EMBL" id="CM004476">
    <property type="protein sequence ID" value="OCT76158.1"/>
    <property type="molecule type" value="Genomic_DNA"/>
</dbReference>
<reference evidence="8" key="1">
    <citation type="journal article" date="2016" name="Nature">
        <title>Genome evolution in the allotetraploid frog Xenopus laevis.</title>
        <authorList>
            <person name="Session A.M."/>
            <person name="Uno Y."/>
            <person name="Kwon T."/>
            <person name="Chapman J.A."/>
            <person name="Toyoda A."/>
            <person name="Takahashi S."/>
            <person name="Fukui A."/>
            <person name="Hikosaka A."/>
            <person name="Suzuki A."/>
            <person name="Kondo M."/>
            <person name="van Heeringen S.J."/>
            <person name="Quigley I."/>
            <person name="Heinz S."/>
            <person name="Ogino H."/>
            <person name="Ochi H."/>
            <person name="Hellsten U."/>
            <person name="Lyons J.B."/>
            <person name="Simakov O."/>
            <person name="Putnam N."/>
            <person name="Stites J."/>
            <person name="Kuroki Y."/>
            <person name="Tanaka T."/>
            <person name="Michiue T."/>
            <person name="Watanabe M."/>
            <person name="Bogdanovic O."/>
            <person name="Lister R."/>
            <person name="Georgiou G."/>
            <person name="Paranjpe S.S."/>
            <person name="van Kruijsbergen I."/>
            <person name="Shu S."/>
            <person name="Carlson J."/>
            <person name="Kinoshita T."/>
            <person name="Ohta Y."/>
            <person name="Mawaribuchi S."/>
            <person name="Jenkins J."/>
            <person name="Grimwood J."/>
            <person name="Schmutz J."/>
            <person name="Mitros T."/>
            <person name="Mozaffari S.V."/>
            <person name="Suzuki Y."/>
            <person name="Haramoto Y."/>
            <person name="Yamamoto T.S."/>
            <person name="Takagi C."/>
            <person name="Heald R."/>
            <person name="Miller K."/>
            <person name="Haudenschild C."/>
            <person name="Kitzman J."/>
            <person name="Nakayama T."/>
            <person name="Izutsu Y."/>
            <person name="Robert J."/>
            <person name="Fortriede J."/>
            <person name="Burns K."/>
            <person name="Lotay V."/>
            <person name="Karimi K."/>
            <person name="Yasuoka Y."/>
            <person name="Dichmann D.S."/>
            <person name="Flajnik M.F."/>
            <person name="Houston D.W."/>
            <person name="Shendure J."/>
            <person name="DuPasquier L."/>
            <person name="Vize P.D."/>
            <person name="Zorn A.M."/>
            <person name="Ito M."/>
            <person name="Marcotte E.M."/>
            <person name="Wallingford J.B."/>
            <person name="Ito Y."/>
            <person name="Asashima M."/>
            <person name="Ueno N."/>
            <person name="Matsuda Y."/>
            <person name="Veenstra G.J."/>
            <person name="Fujiyama A."/>
            <person name="Harland R.M."/>
            <person name="Taira M."/>
            <person name="Rokhsar D.S."/>
        </authorList>
    </citation>
    <scope>NUCLEOTIDE SEQUENCE [LARGE SCALE GENOMIC DNA]</scope>
    <source>
        <strain evidence="8">J</strain>
    </source>
</reference>
<evidence type="ECO:0000259" key="6">
    <source>
        <dbReference type="PROSITE" id="PS50878"/>
    </source>
</evidence>
<accession>A0A974HFP8</accession>
<feature type="compositionally biased region" description="Low complexity" evidence="5">
    <location>
        <begin position="1"/>
        <end position="18"/>
    </location>
</feature>
<evidence type="ECO:0000313" key="7">
    <source>
        <dbReference type="EMBL" id="OCT76158.1"/>
    </source>
</evidence>
<dbReference type="Gene3D" id="1.10.443.10">
    <property type="entry name" value="Intergrase catalytic core"/>
    <property type="match status" value="1"/>
</dbReference>
<sequence length="1511" mass="169138">MLRPASSADPASPRPSSAMDKSARLEEILRWAQFEAGADDLRLLSQECLRPSSQRIATGAESPPSEEATSPIPPTTQSRGPARSTPLKRYSTRSFKGPAKKKNPVPNLPAKKKVPQSGGHPRPSTAPSVSPTDWPPASPSAAQGRAAPPTEGVSPAEPSTSRITAQPPNPVQICGPPLLNTAPTAAGPVVQPLPDWLPSTPFPSQACVAPPTGGVAPASSQVAASPATAWPSMSPPATQGLLAPPIREGDSLNTQSCNTLINPASSQGGVGSFRAVAAATAPVHSPTQSVLALQVQPPLREPAGSLHESNTAQDIGNTDNAQLLKSLLCLLVPGAASTQSSAGAPESAFRDSILCETTPLGLHLSQSIKDKINRGEYVDLLSLLPSVKAFCIYANILCSGHPQLGASLFKHVDIILEAYKSYGGISWFIYEDRFRQKMAVQTSIPWGTKDVDLWMGMMAPRPVTNPPMLQKPGQKYNTCWAYNDSACKWQATTQPFDVSRNSLLLPTNYCQRKQERLITPVKLLNMLPYLRQYPNRRMADLIEEGFSYGFWIPFRNSNSVVVPDNLKSINANVEVVRKKIAKELAAHRIRGPFQEPPFADFRISPLGLVPKKEPGAYRMIHHLSFPAGNSVNDGIDPELCTVNYASFDQAIEIIKKCGKGALLAKSDIESAFRLLPIHPDCWKLLGFHFEGLFYFDCCLPMGCSLSCYYFEAFATFVQWVVQYETNSKFILHYLDDFLFVGPPQSDHCFYLLRMFIWMASKFGIPLSKEKTVYPTNVMQFLGIEIDTIKQEFRLPQDKLIQLKSLINSALAAKKLKLKHIQSLVGHLNFTTKIIPIGRVFNRRLIALTEGITNPNWHIRIPQEVKEDLLIWQQFLHDFNGKAYWQDDFLGSSVLHLFTDAASSSGFGAIFNSHWCSDSWPISWHEQNLTKNLVLLEFFPILVVLEIWGAHLANKRIIWHTDNLGVVYVINNLTSNSPPVLRLLRQVVFRALKYNIWIRAKHIPGFKNNIADALSRFQSDFGGLQTTRIHTVPHVQITFGGLYCQSIWWNWSLFKDSNNQGIWQDRDLILWYILELSEAQYSYAKIGKNLAGISYFLKLQGLQDFTKPFLVKQILRGLTRVSQTFDNRKPITLLLLDKLVQKLPEVCFSQYELTLFSLLFVFSFFAALRVSESISSNKKKPGGLDVSDVVLLQDKFRIILKKSKTDPTGKGTLIWLGSFSVEYLCPIATFLKFMALRPNIPGPLFIHADGSFLSTFQYRQVLKKTLSAVGLSSKDYNTHSFRIGAATQAALFGFSEQSIMKLGRWSSKRYRSYVRPRHPLMVWIIVHSFVFRAKKRAEERTYGVNLGIKNVNIVWMGLRGLKWDDMLPIALQMSTRWGIPAIIFIHLGGNDIGSLRSIDLIRNIKRDLAQLRFIFPDSCIIWSEVIPRLIWLQDANVRPLERCRRKLNFCLAKFAKSVNILVHRHFELESGGEGLYWRDRVHLSDIGNDIFNMGIQDAIEKAIKLWGWPSPI</sequence>
<dbReference type="Gene3D" id="3.10.10.10">
    <property type="entry name" value="HIV Type 1 Reverse Transcriptase, subunit A, domain 1"/>
    <property type="match status" value="1"/>
</dbReference>
<comment type="similarity">
    <text evidence="1">Belongs to the beta type-B retroviral polymerase family. HERV class-II K(HML-2) pol subfamily.</text>
</comment>
<feature type="compositionally biased region" description="Polar residues" evidence="5">
    <location>
        <begin position="157"/>
        <end position="166"/>
    </location>
</feature>
<gene>
    <name evidence="7" type="ORF">XELAEV_18031350mg</name>
</gene>
<dbReference type="Gene3D" id="3.30.70.270">
    <property type="match status" value="1"/>
</dbReference>
<keyword evidence="4" id="KW-0233">DNA recombination</keyword>
<evidence type="ECO:0000256" key="1">
    <source>
        <dbReference type="ARBA" id="ARBA00010879"/>
    </source>
</evidence>
<feature type="region of interest" description="Disordered" evidence="5">
    <location>
        <begin position="1"/>
        <end position="21"/>
    </location>
</feature>
<feature type="region of interest" description="Disordered" evidence="5">
    <location>
        <begin position="53"/>
        <end position="173"/>
    </location>
</feature>
<dbReference type="OMA" id="PENSIIC"/>
<dbReference type="CDD" id="cd09275">
    <property type="entry name" value="RNase_HI_RT_DIRS1"/>
    <property type="match status" value="1"/>
</dbReference>
<dbReference type="GO" id="GO:0003677">
    <property type="term" value="F:DNA binding"/>
    <property type="evidence" value="ECO:0007669"/>
    <property type="project" value="UniProtKB-KW"/>
</dbReference>
<dbReference type="Gene3D" id="1.10.150.130">
    <property type="match status" value="1"/>
</dbReference>
<dbReference type="InterPro" id="IPR043128">
    <property type="entry name" value="Rev_trsase/Diguanyl_cyclase"/>
</dbReference>
<dbReference type="InterPro" id="IPR000477">
    <property type="entry name" value="RT_dom"/>
</dbReference>
<dbReference type="InterPro" id="IPR052055">
    <property type="entry name" value="Hepadnavirus_pol/RT"/>
</dbReference>
<dbReference type="InterPro" id="IPR043502">
    <property type="entry name" value="DNA/RNA_pol_sf"/>
</dbReference>
<dbReference type="PROSITE" id="PS50878">
    <property type="entry name" value="RT_POL"/>
    <property type="match status" value="1"/>
</dbReference>
<dbReference type="InterPro" id="IPR013762">
    <property type="entry name" value="Integrase-like_cat_sf"/>
</dbReference>
<protein>
    <recommendedName>
        <fullName evidence="2">ribonuclease H</fullName>
        <ecNumber evidence="2">3.1.26.4</ecNumber>
    </recommendedName>
</protein>
<keyword evidence="3" id="KW-0238">DNA-binding</keyword>
<proteinExistence type="inferred from homology"/>
<evidence type="ECO:0000256" key="4">
    <source>
        <dbReference type="ARBA" id="ARBA00023172"/>
    </source>
</evidence>
<organism evidence="7 8">
    <name type="scientific">Xenopus laevis</name>
    <name type="common">African clawed frog</name>
    <dbReference type="NCBI Taxonomy" id="8355"/>
    <lineage>
        <taxon>Eukaryota</taxon>
        <taxon>Metazoa</taxon>
        <taxon>Chordata</taxon>
        <taxon>Craniata</taxon>
        <taxon>Vertebrata</taxon>
        <taxon>Euteleostomi</taxon>
        <taxon>Amphibia</taxon>
        <taxon>Batrachia</taxon>
        <taxon>Anura</taxon>
        <taxon>Pipoidea</taxon>
        <taxon>Pipidae</taxon>
        <taxon>Xenopodinae</taxon>
        <taxon>Xenopus</taxon>
        <taxon>Xenopus</taxon>
    </lineage>
</organism>
<dbReference type="GO" id="GO:0004523">
    <property type="term" value="F:RNA-DNA hybrid ribonuclease activity"/>
    <property type="evidence" value="ECO:0007669"/>
    <property type="project" value="UniProtKB-EC"/>
</dbReference>
<name>A0A974HFP8_XENLA</name>
<dbReference type="InterPro" id="IPR011010">
    <property type="entry name" value="DNA_brk_join_enz"/>
</dbReference>
<dbReference type="CDD" id="cd03714">
    <property type="entry name" value="RT_DIRS1"/>
    <property type="match status" value="1"/>
</dbReference>
<dbReference type="InterPro" id="IPR010998">
    <property type="entry name" value="Integrase_recombinase_N"/>
</dbReference>
<dbReference type="SUPFAM" id="SSF56349">
    <property type="entry name" value="DNA breaking-rejoining enzymes"/>
    <property type="match status" value="1"/>
</dbReference>
<dbReference type="EC" id="3.1.26.4" evidence="2"/>
<dbReference type="CDD" id="cd00229">
    <property type="entry name" value="SGNH_hydrolase"/>
    <property type="match status" value="1"/>
</dbReference>
<dbReference type="PANTHER" id="PTHR33050">
    <property type="entry name" value="REVERSE TRANSCRIPTASE DOMAIN-CONTAINING PROTEIN"/>
    <property type="match status" value="1"/>
</dbReference>
<dbReference type="PANTHER" id="PTHR33050:SF8">
    <property type="entry name" value="REVERSE TRANSCRIPTASE DOMAIN-CONTAINING PROTEIN"/>
    <property type="match status" value="1"/>
</dbReference>
<dbReference type="Gene3D" id="3.40.50.1110">
    <property type="entry name" value="SGNH hydrolase"/>
    <property type="match status" value="1"/>
</dbReference>
<dbReference type="InterPro" id="IPR036514">
    <property type="entry name" value="SGNH_hydro_sf"/>
</dbReference>
<feature type="domain" description="Reverse transcriptase" evidence="6">
    <location>
        <begin position="590"/>
        <end position="785"/>
    </location>
</feature>
<evidence type="ECO:0000256" key="3">
    <source>
        <dbReference type="ARBA" id="ARBA00023125"/>
    </source>
</evidence>
<dbReference type="SUPFAM" id="SSF56672">
    <property type="entry name" value="DNA/RNA polymerases"/>
    <property type="match status" value="1"/>
</dbReference>
<dbReference type="GO" id="GO:0006310">
    <property type="term" value="P:DNA recombination"/>
    <property type="evidence" value="ECO:0007669"/>
    <property type="project" value="UniProtKB-KW"/>
</dbReference>
<dbReference type="Proteomes" id="UP000694892">
    <property type="component" value="Chromosome 6L"/>
</dbReference>